<dbReference type="SUPFAM" id="SSF52540">
    <property type="entry name" value="P-loop containing nucleoside triphosphate hydrolases"/>
    <property type="match status" value="1"/>
</dbReference>
<accession>A0A250KYJ2</accession>
<evidence type="ECO:0000313" key="5">
    <source>
        <dbReference type="EMBL" id="BBA36687.1"/>
    </source>
</evidence>
<evidence type="ECO:0000256" key="3">
    <source>
        <dbReference type="ARBA" id="ARBA00022840"/>
    </source>
</evidence>
<dbReference type="OrthoDB" id="9778547at2"/>
<dbReference type="PANTHER" id="PTHR42939:SF1">
    <property type="entry name" value="ABC TRANSPORTER ATP-BINDING PROTEIN ALBC-RELATED"/>
    <property type="match status" value="1"/>
</dbReference>
<dbReference type="InterPro" id="IPR051782">
    <property type="entry name" value="ABC_Transporter_VariousFunc"/>
</dbReference>
<proteinExistence type="predicted"/>
<evidence type="ECO:0000256" key="2">
    <source>
        <dbReference type="ARBA" id="ARBA00022741"/>
    </source>
</evidence>
<gene>
    <name evidence="5" type="ORF">sS8_4764</name>
</gene>
<dbReference type="Gene3D" id="3.40.50.300">
    <property type="entry name" value="P-loop containing nucleotide triphosphate hydrolases"/>
    <property type="match status" value="1"/>
</dbReference>
<organism evidence="5 6">
    <name type="scientific">Methylocaldum marinum</name>
    <dbReference type="NCBI Taxonomy" id="1432792"/>
    <lineage>
        <taxon>Bacteria</taxon>
        <taxon>Pseudomonadati</taxon>
        <taxon>Pseudomonadota</taxon>
        <taxon>Gammaproteobacteria</taxon>
        <taxon>Methylococcales</taxon>
        <taxon>Methylococcaceae</taxon>
        <taxon>Methylocaldum</taxon>
    </lineage>
</organism>
<sequence>MIKATQLSKRYDGITALHALDLHVGRGEIFCLLGPNGAGKTTTINLFLGFLAPDGGTAEINGLEVSRHLLETKRYLAYIPEQVNLYRNLSGLENLAYFSALAGHAYSRRELLDFLIEAGLTEAVAMRPAHTYSKGMRQKVGIAAALAKDARALLLDEPTSGLDPAASHEFSQSLRKLAERGVAVLMTTHDLYRAQDVASRVGIMKQGRLLTVQAPGELSHADLESLYLEHVQ</sequence>
<dbReference type="InterPro" id="IPR027417">
    <property type="entry name" value="P-loop_NTPase"/>
</dbReference>
<keyword evidence="1" id="KW-0813">Transport</keyword>
<dbReference type="Pfam" id="PF00005">
    <property type="entry name" value="ABC_tran"/>
    <property type="match status" value="1"/>
</dbReference>
<dbReference type="RefSeq" id="WP_119631820.1">
    <property type="nucleotide sequence ID" value="NZ_AP017928.1"/>
</dbReference>
<dbReference type="PROSITE" id="PS00211">
    <property type="entry name" value="ABC_TRANSPORTER_1"/>
    <property type="match status" value="1"/>
</dbReference>
<dbReference type="KEGG" id="mmai:sS8_4764"/>
<name>A0A250KYJ2_9GAMM</name>
<dbReference type="AlphaFoldDB" id="A0A250KYJ2"/>
<evidence type="ECO:0000259" key="4">
    <source>
        <dbReference type="PROSITE" id="PS50893"/>
    </source>
</evidence>
<dbReference type="PANTHER" id="PTHR42939">
    <property type="entry name" value="ABC TRANSPORTER ATP-BINDING PROTEIN ALBC-RELATED"/>
    <property type="match status" value="1"/>
</dbReference>
<feature type="domain" description="ABC transporter" evidence="4">
    <location>
        <begin position="2"/>
        <end position="231"/>
    </location>
</feature>
<evidence type="ECO:0000256" key="1">
    <source>
        <dbReference type="ARBA" id="ARBA00022448"/>
    </source>
</evidence>
<dbReference type="InterPro" id="IPR003439">
    <property type="entry name" value="ABC_transporter-like_ATP-bd"/>
</dbReference>
<dbReference type="InterPro" id="IPR017871">
    <property type="entry name" value="ABC_transporter-like_CS"/>
</dbReference>
<keyword evidence="6" id="KW-1185">Reference proteome</keyword>
<dbReference type="Proteomes" id="UP000266313">
    <property type="component" value="Chromosome"/>
</dbReference>
<keyword evidence="2" id="KW-0547">Nucleotide-binding</keyword>
<protein>
    <submittedName>
        <fullName evidence="5">Multidrug ABC transporter ATPase</fullName>
    </submittedName>
</protein>
<dbReference type="PROSITE" id="PS50893">
    <property type="entry name" value="ABC_TRANSPORTER_2"/>
    <property type="match status" value="1"/>
</dbReference>
<dbReference type="GO" id="GO:0016887">
    <property type="term" value="F:ATP hydrolysis activity"/>
    <property type="evidence" value="ECO:0007669"/>
    <property type="project" value="InterPro"/>
</dbReference>
<dbReference type="EMBL" id="AP017928">
    <property type="protein sequence ID" value="BBA36687.1"/>
    <property type="molecule type" value="Genomic_DNA"/>
</dbReference>
<dbReference type="GO" id="GO:0005524">
    <property type="term" value="F:ATP binding"/>
    <property type="evidence" value="ECO:0007669"/>
    <property type="project" value="UniProtKB-KW"/>
</dbReference>
<dbReference type="InterPro" id="IPR003593">
    <property type="entry name" value="AAA+_ATPase"/>
</dbReference>
<dbReference type="CDD" id="cd03230">
    <property type="entry name" value="ABC_DR_subfamily_A"/>
    <property type="match status" value="1"/>
</dbReference>
<reference evidence="5 6" key="1">
    <citation type="submission" date="2016-12" db="EMBL/GenBank/DDBJ databases">
        <title>Genome sequencing of Methylocaldum marinum.</title>
        <authorList>
            <person name="Takeuchi M."/>
            <person name="Kamagata Y."/>
            <person name="Hiraoka S."/>
            <person name="Oshima K."/>
            <person name="Hattori M."/>
            <person name="Iwasaki W."/>
        </authorList>
    </citation>
    <scope>NUCLEOTIDE SEQUENCE [LARGE SCALE GENOMIC DNA]</scope>
    <source>
        <strain evidence="5 6">S8</strain>
    </source>
</reference>
<keyword evidence="3" id="KW-0067">ATP-binding</keyword>
<dbReference type="SMART" id="SM00382">
    <property type="entry name" value="AAA"/>
    <property type="match status" value="1"/>
</dbReference>
<evidence type="ECO:0000313" key="6">
    <source>
        <dbReference type="Proteomes" id="UP000266313"/>
    </source>
</evidence>